<feature type="non-terminal residue" evidence="2">
    <location>
        <position position="1"/>
    </location>
</feature>
<protein>
    <submittedName>
        <fullName evidence="2">Uncharacterized protein</fullName>
    </submittedName>
</protein>
<feature type="region of interest" description="Disordered" evidence="1">
    <location>
        <begin position="99"/>
        <end position="145"/>
    </location>
</feature>
<dbReference type="EMBL" id="VTPC01072628">
    <property type="protein sequence ID" value="KAF2888928.1"/>
    <property type="molecule type" value="Genomic_DNA"/>
</dbReference>
<feature type="non-terminal residue" evidence="2">
    <location>
        <position position="167"/>
    </location>
</feature>
<proteinExistence type="predicted"/>
<accession>A0A8K0G839</accession>
<sequence length="167" mass="18703">TFLFARLDGTTSGSRSFNGPIEKQSTGCEKLAAVKFELIPSEEILVTETDLSKDQLYLLQIVQAVQTGECSGDLGAKDPGPLCHSCDDSLLDADYVPSEEELNSDIDNSENTAEEVTTSKEKNDGCNFHDTNQQDSSKKVRNRQRRVAEWKCNVRKRRHEKGEEYIL</sequence>
<gene>
    <name evidence="2" type="ORF">ILUMI_17245</name>
</gene>
<dbReference type="Proteomes" id="UP000801492">
    <property type="component" value="Unassembled WGS sequence"/>
</dbReference>
<evidence type="ECO:0000256" key="1">
    <source>
        <dbReference type="SAM" id="MobiDB-lite"/>
    </source>
</evidence>
<comment type="caution">
    <text evidence="2">The sequence shown here is derived from an EMBL/GenBank/DDBJ whole genome shotgun (WGS) entry which is preliminary data.</text>
</comment>
<organism evidence="2 3">
    <name type="scientific">Ignelater luminosus</name>
    <name type="common">Cucubano</name>
    <name type="synonym">Pyrophorus luminosus</name>
    <dbReference type="NCBI Taxonomy" id="2038154"/>
    <lineage>
        <taxon>Eukaryota</taxon>
        <taxon>Metazoa</taxon>
        <taxon>Ecdysozoa</taxon>
        <taxon>Arthropoda</taxon>
        <taxon>Hexapoda</taxon>
        <taxon>Insecta</taxon>
        <taxon>Pterygota</taxon>
        <taxon>Neoptera</taxon>
        <taxon>Endopterygota</taxon>
        <taxon>Coleoptera</taxon>
        <taxon>Polyphaga</taxon>
        <taxon>Elateriformia</taxon>
        <taxon>Elateroidea</taxon>
        <taxon>Elateridae</taxon>
        <taxon>Agrypninae</taxon>
        <taxon>Pyrophorini</taxon>
        <taxon>Ignelater</taxon>
    </lineage>
</organism>
<feature type="compositionally biased region" description="Acidic residues" evidence="1">
    <location>
        <begin position="99"/>
        <end position="108"/>
    </location>
</feature>
<name>A0A8K0G839_IGNLU</name>
<reference evidence="2" key="1">
    <citation type="submission" date="2019-08" db="EMBL/GenBank/DDBJ databases">
        <title>The genome of the North American firefly Photinus pyralis.</title>
        <authorList>
            <consortium name="Photinus pyralis genome working group"/>
            <person name="Fallon T.R."/>
            <person name="Sander Lower S.E."/>
            <person name="Weng J.-K."/>
        </authorList>
    </citation>
    <scope>NUCLEOTIDE SEQUENCE</scope>
    <source>
        <strain evidence="2">TRF0915ILg1</strain>
        <tissue evidence="2">Whole body</tissue>
    </source>
</reference>
<keyword evidence="3" id="KW-1185">Reference proteome</keyword>
<evidence type="ECO:0000313" key="3">
    <source>
        <dbReference type="Proteomes" id="UP000801492"/>
    </source>
</evidence>
<evidence type="ECO:0000313" key="2">
    <source>
        <dbReference type="EMBL" id="KAF2888928.1"/>
    </source>
</evidence>
<dbReference type="AlphaFoldDB" id="A0A8K0G839"/>